<evidence type="ECO:0000259" key="1">
    <source>
        <dbReference type="Pfam" id="PF14130"/>
    </source>
</evidence>
<feature type="domain" description="CD-NTase associated protein 4-like DNA endonuclease" evidence="1">
    <location>
        <begin position="23"/>
        <end position="91"/>
    </location>
</feature>
<gene>
    <name evidence="2" type="ORF">Cch02nite_48350</name>
</gene>
<comment type="caution">
    <text evidence="2">The sequence shown here is derived from an EMBL/GenBank/DDBJ whole genome shotgun (WGS) entry which is preliminary data.</text>
</comment>
<dbReference type="GO" id="GO:0004518">
    <property type="term" value="F:nuclease activity"/>
    <property type="evidence" value="ECO:0007669"/>
    <property type="project" value="InterPro"/>
</dbReference>
<dbReference type="AlphaFoldDB" id="A0A8J3NT67"/>
<dbReference type="Pfam" id="PF14130">
    <property type="entry name" value="Cap4_nuclease"/>
    <property type="match status" value="1"/>
</dbReference>
<protein>
    <recommendedName>
        <fullName evidence="1">CD-NTase associated protein 4-like DNA endonuclease domain-containing protein</fullName>
    </recommendedName>
</protein>
<evidence type="ECO:0000313" key="2">
    <source>
        <dbReference type="EMBL" id="GIF91391.1"/>
    </source>
</evidence>
<reference evidence="2 3" key="1">
    <citation type="submission" date="2021-01" db="EMBL/GenBank/DDBJ databases">
        <title>Whole genome shotgun sequence of Catellatospora chokoriensis NBRC 107358.</title>
        <authorList>
            <person name="Komaki H."/>
            <person name="Tamura T."/>
        </authorList>
    </citation>
    <scope>NUCLEOTIDE SEQUENCE [LARGE SCALE GENOMIC DNA]</scope>
    <source>
        <strain evidence="2 3">NBRC 107358</strain>
    </source>
</reference>
<dbReference type="EMBL" id="BONG01000031">
    <property type="protein sequence ID" value="GIF91391.1"/>
    <property type="molecule type" value="Genomic_DNA"/>
</dbReference>
<name>A0A8J3NT67_9ACTN</name>
<keyword evidence="3" id="KW-1185">Reference proteome</keyword>
<dbReference type="RefSeq" id="WP_191837882.1">
    <property type="nucleotide sequence ID" value="NZ_BAAALB010000030.1"/>
</dbReference>
<evidence type="ECO:0000313" key="3">
    <source>
        <dbReference type="Proteomes" id="UP000619293"/>
    </source>
</evidence>
<sequence length="411" mass="45755">MTEADVAAARDLWERAGQLSGDRSGVDTFSRYTWQAKQTVLQWLTCLPDVGGPYYVICEHIDDIILVYPRSLKFMQLKTRDRGSWTAVNMCDSGFDSLVRSYKKAKEKDLHLQSTFELWLEGPISEVKATVAFVEDPTTADAKVCKKLRTYGLSARELTDFLQRLRIEPGQPSRANMDATALWKMTALWPGTSSGELKTVYERLLEAATAAQEAADQPASITALLGTRLADPPASAPMFEDMPTLVPLEVRRQTLTRSVVFALCPPLPNEHVDVLMQRLAAGQGTSMLELKMRAGSASHDRIQEAQGFRAEMDVERQLLLASRANAEEELERLAHRTLTYVRAVATRVALDGAVNPTQAHRPAETIAATLLANPADLSQCDRNALFSRDPFLLYGYIAHLSDECRFPWRPA</sequence>
<proteinExistence type="predicted"/>
<accession>A0A8J3NT67</accession>
<organism evidence="2 3">
    <name type="scientific">Catellatospora chokoriensis</name>
    <dbReference type="NCBI Taxonomy" id="310353"/>
    <lineage>
        <taxon>Bacteria</taxon>
        <taxon>Bacillati</taxon>
        <taxon>Actinomycetota</taxon>
        <taxon>Actinomycetes</taxon>
        <taxon>Micromonosporales</taxon>
        <taxon>Micromonosporaceae</taxon>
        <taxon>Catellatospora</taxon>
    </lineage>
</organism>
<dbReference type="Proteomes" id="UP000619293">
    <property type="component" value="Unassembled WGS sequence"/>
</dbReference>
<dbReference type="InterPro" id="IPR025382">
    <property type="entry name" value="Cap4-like_endonuclease_dom"/>
</dbReference>